<keyword evidence="2" id="KW-1185">Reference proteome</keyword>
<organism evidence="1 2">
    <name type="scientific">Corallococcus macrosporus</name>
    <dbReference type="NCBI Taxonomy" id="35"/>
    <lineage>
        <taxon>Bacteria</taxon>
        <taxon>Pseudomonadati</taxon>
        <taxon>Myxococcota</taxon>
        <taxon>Myxococcia</taxon>
        <taxon>Myxococcales</taxon>
        <taxon>Cystobacterineae</taxon>
        <taxon>Myxococcaceae</taxon>
        <taxon>Corallococcus</taxon>
    </lineage>
</organism>
<dbReference type="RefSeq" id="WP_207057255.1">
    <property type="nucleotide sequence ID" value="NZ_JAFIMU010000013.1"/>
</dbReference>
<proteinExistence type="predicted"/>
<evidence type="ECO:0000313" key="1">
    <source>
        <dbReference type="EMBL" id="MBN8232722.1"/>
    </source>
</evidence>
<protein>
    <recommendedName>
        <fullName evidence="3">CHAT domain-containing protein</fullName>
    </recommendedName>
</protein>
<dbReference type="Proteomes" id="UP000664052">
    <property type="component" value="Unassembled WGS sequence"/>
</dbReference>
<comment type="caution">
    <text evidence="1">The sequence shown here is derived from an EMBL/GenBank/DDBJ whole genome shotgun (WGS) entry which is preliminary data.</text>
</comment>
<reference evidence="1 2" key="1">
    <citation type="submission" date="2021-02" db="EMBL/GenBank/DDBJ databases">
        <title>De Novo genome assembly of isolated myxobacteria.</title>
        <authorList>
            <person name="Stevens D.C."/>
        </authorList>
    </citation>
    <scope>NUCLEOTIDE SEQUENCE [LARGE SCALE GENOMIC DNA]</scope>
    <source>
        <strain evidence="1 2">ATCC 29039</strain>
    </source>
</reference>
<sequence>MNANLLGRVTRSAVTLLLAVFPLVAAPAPRSLGISKLEFSWGSKLLLGESLRFSWEPLLGHELTPGSFRGILADERVWRPPRLNGAMTEAPLHLQVEREVEFLLGTLSLPTKTPAFESLEFRATAESAQTVASKAQQHQWERWLHISSSHDRLVLRWDSMEKRGRYGMPEVVFFRKEALVQGETVAQAGERGVNSILSRHLLMENSFGFERSRALVLEPRRPVDVDLGRHHIILDVSVAADTRGLDLPASESVYVHTRDGQLMPAHPWQDAQGKTHFDVVVAPNLTLRPNGRPELLEDFEGLGRMRFREDDVRIASLVDDFQTNRVIAENFSGKLLPIQEPSLNGLRQTFSESQGRMLVLVAHREGAHLVWRNLRGGGEKRIDIGKVLHLARTTNTRLLLATCEAAVVVGEGPTTVINSLAWLRRLSHAVKAPTYRGVFERLATEEAPFLVGESTIKGAQDVFEASVVRSRTRRAVQGALITVYLLWEVDEEPALQPHR</sequence>
<dbReference type="EMBL" id="JAFIMU010000013">
    <property type="protein sequence ID" value="MBN8232722.1"/>
    <property type="molecule type" value="Genomic_DNA"/>
</dbReference>
<evidence type="ECO:0008006" key="3">
    <source>
        <dbReference type="Google" id="ProtNLM"/>
    </source>
</evidence>
<accession>A0ABS3DN26</accession>
<evidence type="ECO:0000313" key="2">
    <source>
        <dbReference type="Proteomes" id="UP000664052"/>
    </source>
</evidence>
<name>A0ABS3DN26_9BACT</name>
<gene>
    <name evidence="1" type="ORF">JYK02_34910</name>
</gene>